<dbReference type="CDD" id="cd00082">
    <property type="entry name" value="HisKA"/>
    <property type="match status" value="1"/>
</dbReference>
<keyword evidence="12" id="KW-1185">Reference proteome</keyword>
<dbReference type="PROSITE" id="PS50109">
    <property type="entry name" value="HIS_KIN"/>
    <property type="match status" value="1"/>
</dbReference>
<evidence type="ECO:0000256" key="9">
    <source>
        <dbReference type="SAM" id="Phobius"/>
    </source>
</evidence>
<dbReference type="PANTHER" id="PTHR43065">
    <property type="entry name" value="SENSOR HISTIDINE KINASE"/>
    <property type="match status" value="1"/>
</dbReference>
<evidence type="ECO:0000256" key="1">
    <source>
        <dbReference type="ARBA" id="ARBA00000085"/>
    </source>
</evidence>
<evidence type="ECO:0000256" key="4">
    <source>
        <dbReference type="ARBA" id="ARBA00022679"/>
    </source>
</evidence>
<feature type="transmembrane region" description="Helical" evidence="9">
    <location>
        <begin position="57"/>
        <end position="87"/>
    </location>
</feature>
<dbReference type="AlphaFoldDB" id="A0A2W1LS59"/>
<accession>A0A2W1LS59</accession>
<dbReference type="SUPFAM" id="SSF55874">
    <property type="entry name" value="ATPase domain of HSP90 chaperone/DNA topoisomerase II/histidine kinase"/>
    <property type="match status" value="1"/>
</dbReference>
<dbReference type="InterPro" id="IPR036890">
    <property type="entry name" value="HATPase_C_sf"/>
</dbReference>
<dbReference type="InterPro" id="IPR003661">
    <property type="entry name" value="HisK_dim/P_dom"/>
</dbReference>
<keyword evidence="6 11" id="KW-0418">Kinase</keyword>
<feature type="transmembrane region" description="Helical" evidence="9">
    <location>
        <begin position="129"/>
        <end position="147"/>
    </location>
</feature>
<comment type="caution">
    <text evidence="11">The sequence shown here is derived from an EMBL/GenBank/DDBJ whole genome shotgun (WGS) entry which is preliminary data.</text>
</comment>
<dbReference type="Proteomes" id="UP000249522">
    <property type="component" value="Unassembled WGS sequence"/>
</dbReference>
<dbReference type="EMBL" id="QKRB01000053">
    <property type="protein sequence ID" value="PZD94287.1"/>
    <property type="molecule type" value="Genomic_DNA"/>
</dbReference>
<dbReference type="PANTHER" id="PTHR43065:SF46">
    <property type="entry name" value="C4-DICARBOXYLATE TRANSPORT SENSOR PROTEIN DCTB"/>
    <property type="match status" value="1"/>
</dbReference>
<reference evidence="11 12" key="1">
    <citation type="submission" date="2018-06" db="EMBL/GenBank/DDBJ databases">
        <title>Paenibacillus imtechensis sp. nov.</title>
        <authorList>
            <person name="Pinnaka A.K."/>
            <person name="Singh H."/>
            <person name="Kaur M."/>
        </authorList>
    </citation>
    <scope>NUCLEOTIDE SEQUENCE [LARGE SCALE GENOMIC DNA]</scope>
    <source>
        <strain evidence="11 12">SMB1</strain>
    </source>
</reference>
<feature type="domain" description="Histidine kinase" evidence="10">
    <location>
        <begin position="204"/>
        <end position="412"/>
    </location>
</feature>
<dbReference type="InterPro" id="IPR004358">
    <property type="entry name" value="Sig_transdc_His_kin-like_C"/>
</dbReference>
<feature type="transmembrane region" description="Helical" evidence="9">
    <location>
        <begin position="6"/>
        <end position="23"/>
    </location>
</feature>
<dbReference type="Pfam" id="PF00512">
    <property type="entry name" value="HisKA"/>
    <property type="match status" value="1"/>
</dbReference>
<evidence type="ECO:0000313" key="12">
    <source>
        <dbReference type="Proteomes" id="UP000249522"/>
    </source>
</evidence>
<dbReference type="GO" id="GO:0005524">
    <property type="term" value="F:ATP binding"/>
    <property type="evidence" value="ECO:0007669"/>
    <property type="project" value="UniProtKB-KW"/>
</dbReference>
<dbReference type="Pfam" id="PF02518">
    <property type="entry name" value="HATPase_c"/>
    <property type="match status" value="1"/>
</dbReference>
<organism evidence="11 12">
    <name type="scientific">Paenibacillus sambharensis</name>
    <dbReference type="NCBI Taxonomy" id="1803190"/>
    <lineage>
        <taxon>Bacteria</taxon>
        <taxon>Bacillati</taxon>
        <taxon>Bacillota</taxon>
        <taxon>Bacilli</taxon>
        <taxon>Bacillales</taxon>
        <taxon>Paenibacillaceae</taxon>
        <taxon>Paenibacillus</taxon>
    </lineage>
</organism>
<keyword evidence="8" id="KW-0902">Two-component regulatory system</keyword>
<dbReference type="Gene3D" id="3.30.565.10">
    <property type="entry name" value="Histidine kinase-like ATPase, C-terminal domain"/>
    <property type="match status" value="1"/>
</dbReference>
<dbReference type="InterPro" id="IPR003594">
    <property type="entry name" value="HATPase_dom"/>
</dbReference>
<evidence type="ECO:0000256" key="8">
    <source>
        <dbReference type="ARBA" id="ARBA00023012"/>
    </source>
</evidence>
<gene>
    <name evidence="11" type="ORF">DNH61_17905</name>
</gene>
<dbReference type="InterPro" id="IPR005467">
    <property type="entry name" value="His_kinase_dom"/>
</dbReference>
<proteinExistence type="predicted"/>
<keyword evidence="5" id="KW-0547">Nucleotide-binding</keyword>
<evidence type="ECO:0000256" key="5">
    <source>
        <dbReference type="ARBA" id="ARBA00022741"/>
    </source>
</evidence>
<dbReference type="EC" id="2.7.13.3" evidence="2"/>
<keyword evidence="7" id="KW-0067">ATP-binding</keyword>
<dbReference type="GO" id="GO:0000155">
    <property type="term" value="F:phosphorelay sensor kinase activity"/>
    <property type="evidence" value="ECO:0007669"/>
    <property type="project" value="InterPro"/>
</dbReference>
<dbReference type="SMART" id="SM00387">
    <property type="entry name" value="HATPase_c"/>
    <property type="match status" value="1"/>
</dbReference>
<dbReference type="Gene3D" id="1.10.287.130">
    <property type="match status" value="1"/>
</dbReference>
<name>A0A2W1LS59_9BACL</name>
<dbReference type="SUPFAM" id="SSF47384">
    <property type="entry name" value="Homodimeric domain of signal transducing histidine kinase"/>
    <property type="match status" value="1"/>
</dbReference>
<dbReference type="SMART" id="SM00388">
    <property type="entry name" value="HisKA"/>
    <property type="match status" value="1"/>
</dbReference>
<comment type="catalytic activity">
    <reaction evidence="1">
        <text>ATP + protein L-histidine = ADP + protein N-phospho-L-histidine.</text>
        <dbReference type="EC" id="2.7.13.3"/>
    </reaction>
</comment>
<evidence type="ECO:0000313" key="11">
    <source>
        <dbReference type="EMBL" id="PZD94287.1"/>
    </source>
</evidence>
<protein>
    <recommendedName>
        <fullName evidence="2">histidine kinase</fullName>
        <ecNumber evidence="2">2.7.13.3</ecNumber>
    </recommendedName>
</protein>
<keyword evidence="9" id="KW-0812">Transmembrane</keyword>
<keyword evidence="3" id="KW-0597">Phosphoprotein</keyword>
<dbReference type="RefSeq" id="WP_111148056.1">
    <property type="nucleotide sequence ID" value="NZ_QKRB01000053.1"/>
</dbReference>
<evidence type="ECO:0000256" key="3">
    <source>
        <dbReference type="ARBA" id="ARBA00022553"/>
    </source>
</evidence>
<feature type="transmembrane region" description="Helical" evidence="9">
    <location>
        <begin position="159"/>
        <end position="180"/>
    </location>
</feature>
<feature type="transmembrane region" description="Helical" evidence="9">
    <location>
        <begin position="35"/>
        <end position="51"/>
    </location>
</feature>
<keyword evidence="9" id="KW-0472">Membrane</keyword>
<dbReference type="InterPro" id="IPR036097">
    <property type="entry name" value="HisK_dim/P_sf"/>
</dbReference>
<feature type="transmembrane region" description="Helical" evidence="9">
    <location>
        <begin position="99"/>
        <end position="117"/>
    </location>
</feature>
<evidence type="ECO:0000256" key="7">
    <source>
        <dbReference type="ARBA" id="ARBA00022840"/>
    </source>
</evidence>
<dbReference type="PRINTS" id="PR00344">
    <property type="entry name" value="BCTRLSENSOR"/>
</dbReference>
<evidence type="ECO:0000256" key="2">
    <source>
        <dbReference type="ARBA" id="ARBA00012438"/>
    </source>
</evidence>
<keyword evidence="4" id="KW-0808">Transferase</keyword>
<evidence type="ECO:0000259" key="10">
    <source>
        <dbReference type="PROSITE" id="PS50109"/>
    </source>
</evidence>
<evidence type="ECO:0000256" key="6">
    <source>
        <dbReference type="ARBA" id="ARBA00022777"/>
    </source>
</evidence>
<keyword evidence="9" id="KW-1133">Transmembrane helix</keyword>
<sequence length="412" mass="45696">MILAHEVNGLLCLMAASLIYLFLSPRMEGRRLNRSMLLSGLLVLSFFYYIAMEPSPALYVVYSIPLCLTFALMYEGTLPAVVTWILFNIGNFVLDVNEAYAAGAASFVLAAAGWLAGERGWLAERLSHKLMRTIAMLTLYFGLYRLLGANPELSAGELLLAVTGTYLAAAALTVVTHLVANQQRQQEEQLNIEKYQMVGQLAASISHEVRNPLTSALGFLQLLNKRELSAEQFELYRDQAIKGIEQANHVVTDYLHFAKPAVDEIRQLDAVQEIENIKPWAIPLAEQSGIEFRIDHHSEGVLPILGDSRKLQQCLYNIIKNAVEAMPNGGRLLIETWRDDSGSVGIRIKDTGIGMTDKELARIGLPFFTTKEKGTGLGLMVVISLIRAMNGRLTIRSRPGLGTECLLKFQTR</sequence>